<dbReference type="GO" id="GO:0007031">
    <property type="term" value="P:peroxisome organization"/>
    <property type="evidence" value="ECO:0007669"/>
    <property type="project" value="TreeGrafter"/>
</dbReference>
<evidence type="ECO:0000256" key="16">
    <source>
        <dbReference type="SAM" id="Phobius"/>
    </source>
</evidence>
<evidence type="ECO:0000259" key="17">
    <source>
        <dbReference type="PROSITE" id="PS50245"/>
    </source>
</evidence>
<feature type="region of interest" description="Disordered" evidence="15">
    <location>
        <begin position="926"/>
        <end position="1014"/>
    </location>
</feature>
<dbReference type="PROSITE" id="PS50893">
    <property type="entry name" value="ABC_TRANSPORTER_2"/>
    <property type="match status" value="1"/>
</dbReference>
<evidence type="ECO:0000256" key="8">
    <source>
        <dbReference type="ARBA" id="ARBA00022741"/>
    </source>
</evidence>
<dbReference type="GO" id="GO:0140359">
    <property type="term" value="F:ABC-type transporter activity"/>
    <property type="evidence" value="ECO:0007669"/>
    <property type="project" value="InterPro"/>
</dbReference>
<dbReference type="GO" id="GO:0005778">
    <property type="term" value="C:peroxisomal membrane"/>
    <property type="evidence" value="ECO:0007669"/>
    <property type="project" value="UniProtKB-SubCell"/>
</dbReference>
<dbReference type="InterPro" id="IPR022157">
    <property type="entry name" value="Dynactin"/>
</dbReference>
<dbReference type="PANTHER" id="PTHR11384:SF69">
    <property type="entry name" value="PEROXISOMAL LONG-CHAIN FATTY ACID IMPORT PROTEIN 1"/>
    <property type="match status" value="1"/>
</dbReference>
<evidence type="ECO:0000256" key="13">
    <source>
        <dbReference type="ARBA" id="ARBA00023136"/>
    </source>
</evidence>
<evidence type="ECO:0000256" key="5">
    <source>
        <dbReference type="ARBA" id="ARBA00022448"/>
    </source>
</evidence>
<evidence type="ECO:0000256" key="2">
    <source>
        <dbReference type="ARBA" id="ARBA00004585"/>
    </source>
</evidence>
<name>A0A1W5D2E4_9LECA</name>
<evidence type="ECO:0000256" key="3">
    <source>
        <dbReference type="ARBA" id="ARBA00008575"/>
    </source>
</evidence>
<feature type="compositionally biased region" description="Polar residues" evidence="15">
    <location>
        <begin position="806"/>
        <end position="846"/>
    </location>
</feature>
<dbReference type="InterPro" id="IPR050835">
    <property type="entry name" value="ABC_transporter_sub-D"/>
</dbReference>
<organism evidence="20 21">
    <name type="scientific">Lasallia pustulata</name>
    <dbReference type="NCBI Taxonomy" id="136370"/>
    <lineage>
        <taxon>Eukaryota</taxon>
        <taxon>Fungi</taxon>
        <taxon>Dikarya</taxon>
        <taxon>Ascomycota</taxon>
        <taxon>Pezizomycotina</taxon>
        <taxon>Lecanoromycetes</taxon>
        <taxon>OSLEUM clade</taxon>
        <taxon>Umbilicariomycetidae</taxon>
        <taxon>Umbilicariales</taxon>
        <taxon>Umbilicariaceae</taxon>
        <taxon>Lasallia</taxon>
    </lineage>
</organism>
<dbReference type="GO" id="GO:0030286">
    <property type="term" value="C:dynein complex"/>
    <property type="evidence" value="ECO:0007669"/>
    <property type="project" value="UniProtKB-KW"/>
</dbReference>
<protein>
    <submittedName>
        <fullName evidence="20">Abc fatty acid</fullName>
    </submittedName>
</protein>
<evidence type="ECO:0000256" key="10">
    <source>
        <dbReference type="ARBA" id="ARBA00022989"/>
    </source>
</evidence>
<keyword evidence="7" id="KW-0493">Microtubule</keyword>
<evidence type="ECO:0000256" key="12">
    <source>
        <dbReference type="ARBA" id="ARBA00023054"/>
    </source>
</evidence>
<dbReference type="GO" id="GO:0005874">
    <property type="term" value="C:microtubule"/>
    <property type="evidence" value="ECO:0007669"/>
    <property type="project" value="UniProtKB-KW"/>
</dbReference>
<comment type="subcellular location">
    <subcellularLocation>
        <location evidence="1">Cytoplasm</location>
        <location evidence="1">Cytoskeleton</location>
    </subcellularLocation>
    <subcellularLocation>
        <location evidence="2">Peroxisome membrane</location>
        <topology evidence="2">Multi-pass membrane protein</topology>
    </subcellularLocation>
</comment>
<dbReference type="GO" id="GO:0042760">
    <property type="term" value="P:very long-chain fatty acid catabolic process"/>
    <property type="evidence" value="ECO:0007669"/>
    <property type="project" value="TreeGrafter"/>
</dbReference>
<keyword evidence="13 16" id="KW-0472">Membrane</keyword>
<evidence type="ECO:0000256" key="7">
    <source>
        <dbReference type="ARBA" id="ARBA00022701"/>
    </source>
</evidence>
<feature type="region of interest" description="Disordered" evidence="15">
    <location>
        <begin position="771"/>
        <end position="914"/>
    </location>
</feature>
<keyword evidence="21" id="KW-1185">Reference proteome</keyword>
<feature type="compositionally biased region" description="Polar residues" evidence="15">
    <location>
        <begin position="882"/>
        <end position="892"/>
    </location>
</feature>
<dbReference type="Pfam" id="PF01302">
    <property type="entry name" value="CAP_GLY"/>
    <property type="match status" value="1"/>
</dbReference>
<dbReference type="Gene3D" id="3.40.50.300">
    <property type="entry name" value="P-loop containing nucleotide triphosphate hydrolases"/>
    <property type="match status" value="1"/>
</dbReference>
<dbReference type="SUPFAM" id="SSF90123">
    <property type="entry name" value="ABC transporter transmembrane region"/>
    <property type="match status" value="1"/>
</dbReference>
<feature type="transmembrane region" description="Helical" evidence="16">
    <location>
        <begin position="114"/>
        <end position="132"/>
    </location>
</feature>
<keyword evidence="10 16" id="KW-1133">Transmembrane helix</keyword>
<dbReference type="GO" id="GO:0015910">
    <property type="term" value="P:long-chain fatty acid import into peroxisome"/>
    <property type="evidence" value="ECO:0007669"/>
    <property type="project" value="TreeGrafter"/>
</dbReference>
<feature type="domain" description="CAP-Gly" evidence="17">
    <location>
        <begin position="714"/>
        <end position="756"/>
    </location>
</feature>
<dbReference type="Pfam" id="PF00005">
    <property type="entry name" value="ABC_tran"/>
    <property type="match status" value="1"/>
</dbReference>
<keyword evidence="14" id="KW-0963">Cytoplasm</keyword>
<dbReference type="GO" id="GO:0016887">
    <property type="term" value="F:ATP hydrolysis activity"/>
    <property type="evidence" value="ECO:0007669"/>
    <property type="project" value="InterPro"/>
</dbReference>
<dbReference type="InterPro" id="IPR011527">
    <property type="entry name" value="ABC1_TM_dom"/>
</dbReference>
<dbReference type="Proteomes" id="UP000192927">
    <property type="component" value="Unassembled WGS sequence"/>
</dbReference>
<keyword evidence="6 16" id="KW-0812">Transmembrane</keyword>
<feature type="domain" description="ABC transmembrane type-1" evidence="19">
    <location>
        <begin position="120"/>
        <end position="337"/>
    </location>
</feature>
<evidence type="ECO:0000313" key="20">
    <source>
        <dbReference type="EMBL" id="SLM37221.1"/>
    </source>
</evidence>
<dbReference type="PROSITE" id="PS50929">
    <property type="entry name" value="ABC_TM1F"/>
    <property type="match status" value="1"/>
</dbReference>
<dbReference type="EMBL" id="FWEW01001429">
    <property type="protein sequence ID" value="SLM37221.1"/>
    <property type="molecule type" value="Genomic_DNA"/>
</dbReference>
<dbReference type="InterPro" id="IPR027417">
    <property type="entry name" value="P-loop_NTPase"/>
</dbReference>
<evidence type="ECO:0000313" key="21">
    <source>
        <dbReference type="Proteomes" id="UP000192927"/>
    </source>
</evidence>
<dbReference type="Pfam" id="PF12455">
    <property type="entry name" value="Dynactin"/>
    <property type="match status" value="1"/>
</dbReference>
<evidence type="ECO:0000259" key="19">
    <source>
        <dbReference type="PROSITE" id="PS50929"/>
    </source>
</evidence>
<dbReference type="PANTHER" id="PTHR11384">
    <property type="entry name" value="ATP-BINDING CASSETTE, SUB-FAMILY D MEMBER"/>
    <property type="match status" value="1"/>
</dbReference>
<proteinExistence type="inferred from homology"/>
<dbReference type="CDD" id="cd03223">
    <property type="entry name" value="ABCD_peroxisomal_ALDP"/>
    <property type="match status" value="1"/>
</dbReference>
<dbReference type="SMART" id="SM01052">
    <property type="entry name" value="CAP_GLY"/>
    <property type="match status" value="1"/>
</dbReference>
<sequence length="2052" mass="228947">MAAQSKLLLTSPASEKTIKQLISALTDLYLRHRTKISRTVYLTLFIALINRIRNAVSEQKAASLHQAQVRQRPGTKEGEAGARKRVELNREFFKNLLRLLRIVIPGWRSKEFRLIISHSVFLVVRTLISLYVAELDGKLVSSLVRGKGKEFLLGIVWWMLVAIPATFTNSMLSYHQCKLSLQYRTRLTNYIQSKYLSNMTFYSLSTLDDRIKNADQLITVDVSRFSNSLAELYSNLAKPILDMIIYNYSLSRSVGGEGLFMMSLLVQLSANVMRALTPPFGKYVAEEARLEGEFRFQHSRLIDNSEEIALYHGHEAEKDTLDKGYFTLIKHVNRILRRRLYHGVMEDFVIKYFWGALGLILCSVPVFFQVPGHASRHMGDRTESFVTNRRMLLSSSDAFGRVMFSYKEITELAGYTSRVSTLLDVMDDIQAGRFEKKLVSSAGTDENAEVLRGRGEVIQSEDIEFVDVPIVSPNGDVLIRKLNFSVKPGGHLLIVGPNGCGKSSLFRILGGLWPVYGGVVSKPPFSDIFYIPQRPYLTSRGTLRQQIIYPDGLWEMRNRGVTDNDLYGILRTVEIEHIVDRVGGWDAEEEWRDVLSGGLQQRVAMARLFYHAPKYAILDECTSSVTLEIEKIMYETAKSLGITLMTVSHRRSLWKYHTNILQFDGQGNYIFTKLDAEKRLKLEEFSEMGELSEFQVGQTVELQDGRIATVQYVGSAHFAAGDWIGVELDDATGKNDGSVQGERYFDCEVGHGMFVRPAAAVVTAEPAPKTIRKLDDKANGTMSRARPQSAVVSSLKRQSLLDPTSARRQSINAGSPTPSSRGLRSPSKSPTKQLATSASSGNATPRTSTSTTTLKPSNPLSKPRASISARPSMGPPAVPSTKVRTSRQSIAGTLNGAPKPSGPASLSTAPAPSNRLSLRAGITKRMSSLSGGSHESTGSGQPSPPESQEPEVLSSHDSDFPDEQTPDVLTPLPQAATASRAPDSTKAAPSRARVSPKAAQTAPLSSSATSREIEELKTKLRMMDKKRMEDREKLKALEKIQGDRDKFEGIIQKLQAKYQPQHQEILELRKQLKDAEAKFEMVEVLQAEHDNFLEMATLDREMAEETAEALKIELDALRQKHDEVELEVEILREENQELGKEMSPEEKTSQGWIQMERSNERLREALMRLRDVTQQQESESRQQIKELQRDLQELRAVKGQYDDKKKSLGQAEAAIDDLRQQLDAALGAEEMIEELAEKNLALNEQIDDLRATIEDLESLKELNDELEINHIETEKQMQEEIDYKESMLGDQTRKSALQDETIEDLEYTVARFRDLVTNMQSDLEDMRASQQITETEANDLTSRSRAMMDLNLRLQVSASKAQVKAIDLELRRMEAQESAEHLAIVQLFLPEEFHNNRDSVLALLQFKRIGFKASLMHGFIKERVQNQAPSGHEDSIFACCDILDKLTWVSTMCDRFVNFIQTCSLEAFGRLEGALYDLQPVERALNGWIDGLKRDELREEQCATELQRSIALMSHLGEIHISDGLERYADDIYMRALIIQSQLENAAAALSHVKSMAQSKVPQPINDDDEDNQEASEFTQKADSLTSQIRSAKVITSKAIRQLSELRSRSLTLDPSTLHIFEATQTLTSILATTTRTSGLSVFALLNEEGRTTPFTYSEVITAIGSGDSTPFSSLASSVQATTSQVQILNNLTTTLSQTIEFTSPSAPPPWLTLAQNLRAASTHSASHESEVGRLKNELAEKNTTLAMREKVVEEMGVKVEVLEKRATEAGGRRERVRELENKVERANATEKELSKKLARLEAELKTVHAEQENSKKMNGHPPPGSSRTVADKINASGDANTPPTPTPHESAALRSQIQHLQSSIRHLRASNHRLLYPASSPLSALDNGWLGEPLVGKASRWEEKQALLQAEGKDALKELLAMVTREGNGVVKVRERCVEGEGDNGQGGKGRLGWRPKREMSAWVVGRQREEWEGWREWVRDLGRRGREVVKGKERGMGRGGEGVALARVQVRLPGLELETRKGDGDGGGEGVRIETAGEWEGFLGGVGVVG</sequence>
<evidence type="ECO:0000256" key="15">
    <source>
        <dbReference type="SAM" id="MobiDB-lite"/>
    </source>
</evidence>
<feature type="compositionally biased region" description="Polar residues" evidence="15">
    <location>
        <begin position="904"/>
        <end position="914"/>
    </location>
</feature>
<dbReference type="InterPro" id="IPR036859">
    <property type="entry name" value="CAP-Gly_dom_sf"/>
</dbReference>
<dbReference type="GO" id="GO:0005524">
    <property type="term" value="F:ATP binding"/>
    <property type="evidence" value="ECO:0007669"/>
    <property type="project" value="UniProtKB-KW"/>
</dbReference>
<feature type="transmembrane region" description="Helical" evidence="16">
    <location>
        <begin position="152"/>
        <end position="174"/>
    </location>
</feature>
<dbReference type="GO" id="GO:0005324">
    <property type="term" value="F:long-chain fatty acid transmembrane transporter activity"/>
    <property type="evidence" value="ECO:0007669"/>
    <property type="project" value="TreeGrafter"/>
</dbReference>
<dbReference type="Gene3D" id="1.20.1560.10">
    <property type="entry name" value="ABC transporter type 1, transmembrane domain"/>
    <property type="match status" value="1"/>
</dbReference>
<dbReference type="FunFam" id="3.40.50.300:FF:000636">
    <property type="entry name" value="ATP-binding cassette sub-family D member 3"/>
    <property type="match status" value="1"/>
</dbReference>
<dbReference type="Pfam" id="PF06472">
    <property type="entry name" value="ABC_membrane_2"/>
    <property type="match status" value="1"/>
</dbReference>
<dbReference type="SUPFAM" id="SSF52540">
    <property type="entry name" value="P-loop containing nucleoside triphosphate hydrolases"/>
    <property type="match status" value="1"/>
</dbReference>
<feature type="region of interest" description="Disordered" evidence="15">
    <location>
        <begin position="1561"/>
        <end position="1582"/>
    </location>
</feature>
<evidence type="ECO:0000256" key="14">
    <source>
        <dbReference type="ARBA" id="ARBA00023212"/>
    </source>
</evidence>
<evidence type="ECO:0000256" key="4">
    <source>
        <dbReference type="ARBA" id="ARBA00011010"/>
    </source>
</evidence>
<keyword evidence="12" id="KW-0175">Coiled coil</keyword>
<dbReference type="GO" id="GO:0006635">
    <property type="term" value="P:fatty acid beta-oxidation"/>
    <property type="evidence" value="ECO:0007669"/>
    <property type="project" value="TreeGrafter"/>
</dbReference>
<keyword evidence="14" id="KW-0206">Cytoskeleton</keyword>
<dbReference type="PROSITE" id="PS50245">
    <property type="entry name" value="CAP_GLY_2"/>
    <property type="match status" value="1"/>
</dbReference>
<keyword evidence="9" id="KW-0067">ATP-binding</keyword>
<dbReference type="SUPFAM" id="SSF74924">
    <property type="entry name" value="Cap-Gly domain"/>
    <property type="match status" value="1"/>
</dbReference>
<reference evidence="21" key="1">
    <citation type="submission" date="2017-03" db="EMBL/GenBank/DDBJ databases">
        <authorList>
            <person name="Sharma R."/>
            <person name="Thines M."/>
        </authorList>
    </citation>
    <scope>NUCLEOTIDE SEQUENCE [LARGE SCALE GENOMIC DNA]</scope>
</reference>
<dbReference type="InterPro" id="IPR003439">
    <property type="entry name" value="ABC_transporter-like_ATP-bd"/>
</dbReference>
<evidence type="ECO:0000256" key="9">
    <source>
        <dbReference type="ARBA" id="ARBA00022840"/>
    </source>
</evidence>
<comment type="similarity">
    <text evidence="3">Belongs to the ABC transporter superfamily. ABCD family. Peroxisomal fatty acyl CoA transporter (TC 3.A.1.203) subfamily.</text>
</comment>
<evidence type="ECO:0000256" key="6">
    <source>
        <dbReference type="ARBA" id="ARBA00022692"/>
    </source>
</evidence>
<dbReference type="InterPro" id="IPR000938">
    <property type="entry name" value="CAP-Gly_domain"/>
</dbReference>
<keyword evidence="8" id="KW-0547">Nucleotide-binding</keyword>
<dbReference type="InterPro" id="IPR036640">
    <property type="entry name" value="ABC1_TM_sf"/>
</dbReference>
<feature type="region of interest" description="Disordered" evidence="15">
    <location>
        <begin position="1808"/>
        <end position="1854"/>
    </location>
</feature>
<keyword evidence="5" id="KW-0813">Transport</keyword>
<evidence type="ECO:0000259" key="18">
    <source>
        <dbReference type="PROSITE" id="PS50893"/>
    </source>
</evidence>
<feature type="domain" description="ABC transporter" evidence="18">
    <location>
        <begin position="458"/>
        <end position="691"/>
    </location>
</feature>
<dbReference type="PROSITE" id="PS00845">
    <property type="entry name" value="CAP_GLY_1"/>
    <property type="match status" value="1"/>
</dbReference>
<keyword evidence="11" id="KW-0243">Dynein</keyword>
<feature type="transmembrane region" description="Helical" evidence="16">
    <location>
        <begin position="348"/>
        <end position="368"/>
    </location>
</feature>
<comment type="similarity">
    <text evidence="4">Belongs to the dynactin 150 kDa subunit family.</text>
</comment>
<evidence type="ECO:0000256" key="1">
    <source>
        <dbReference type="ARBA" id="ARBA00004245"/>
    </source>
</evidence>
<dbReference type="Gene3D" id="2.30.30.190">
    <property type="entry name" value="CAP Gly-rich-like domain"/>
    <property type="match status" value="1"/>
</dbReference>
<evidence type="ECO:0000256" key="11">
    <source>
        <dbReference type="ARBA" id="ARBA00023017"/>
    </source>
</evidence>
<accession>A0A1W5D2E4</accession>